<sequence>MGDSIYIAANCFVPLTDVDMAIATWSIKLMPCFLSLHRFSEADELKHTPEDDDNVWISGIYKVPNELIATMVQVFRGLPYFQTLTFPDKRAPLDETMQLSSHPRFKVQSVPHNEVHGEESSSVQGSKENINTAAQSEQTAEPVGLPTEPDSAVDQQPQLAKAMIQSKQSKVTAQAQQNEQNDIVTSPAEQQHTVVHPNEQIVIAAERTKQIDSSTQPTTQTTADMRSSGHAGSQPPPALSRPKIKRVNAVGPPRRVPSFLGRIDGLWRQLQPYESPDNYRVPSQAFFTALSTLSKATHSSPNKVFFLANLVGKIRKISPPCPEPNENPRYLFWEVELLELGRSRSENILKVYIYNVDAKRLCRGQSHGMAEGDLVLAFNVPIDVQSERQCESGVAVEQQWEV</sequence>
<proteinExistence type="predicted"/>
<feature type="compositionally biased region" description="Polar residues" evidence="1">
    <location>
        <begin position="211"/>
        <end position="225"/>
    </location>
</feature>
<accession>A0A5C3EGJ5</accession>
<dbReference type="AlphaFoldDB" id="A0A5C3EGJ5"/>
<reference evidence="2 3" key="1">
    <citation type="submission" date="2018-03" db="EMBL/GenBank/DDBJ databases">
        <authorList>
            <person name="Guldener U."/>
        </authorList>
    </citation>
    <scope>NUCLEOTIDE SEQUENCE [LARGE SCALE GENOMIC DNA]</scope>
    <source>
        <strain evidence="2 3">NBRC100155</strain>
    </source>
</reference>
<name>A0A5C3EGJ5_9BASI</name>
<protein>
    <submittedName>
        <fullName evidence="2">Uncharacterized protein</fullName>
    </submittedName>
</protein>
<gene>
    <name evidence="2" type="ORF">UTRI_05164_B</name>
</gene>
<dbReference type="Proteomes" id="UP000324022">
    <property type="component" value="Unassembled WGS sequence"/>
</dbReference>
<evidence type="ECO:0000256" key="1">
    <source>
        <dbReference type="SAM" id="MobiDB-lite"/>
    </source>
</evidence>
<feature type="region of interest" description="Disordered" evidence="1">
    <location>
        <begin position="105"/>
        <end position="180"/>
    </location>
</feature>
<keyword evidence="3" id="KW-1185">Reference proteome</keyword>
<feature type="compositionally biased region" description="Polar residues" evidence="1">
    <location>
        <begin position="120"/>
        <end position="139"/>
    </location>
</feature>
<feature type="compositionally biased region" description="Polar residues" evidence="1">
    <location>
        <begin position="165"/>
        <end position="180"/>
    </location>
</feature>
<evidence type="ECO:0000313" key="3">
    <source>
        <dbReference type="Proteomes" id="UP000324022"/>
    </source>
</evidence>
<evidence type="ECO:0000313" key="2">
    <source>
        <dbReference type="EMBL" id="SPO28857.1"/>
    </source>
</evidence>
<organism evidence="2 3">
    <name type="scientific">Ustilago trichophora</name>
    <dbReference type="NCBI Taxonomy" id="86804"/>
    <lineage>
        <taxon>Eukaryota</taxon>
        <taxon>Fungi</taxon>
        <taxon>Dikarya</taxon>
        <taxon>Basidiomycota</taxon>
        <taxon>Ustilaginomycotina</taxon>
        <taxon>Ustilaginomycetes</taxon>
        <taxon>Ustilaginales</taxon>
        <taxon>Ustilaginaceae</taxon>
        <taxon>Ustilago</taxon>
    </lineage>
</organism>
<dbReference type="EMBL" id="OOIN01000025">
    <property type="protein sequence ID" value="SPO28857.1"/>
    <property type="molecule type" value="Genomic_DNA"/>
</dbReference>
<feature type="region of interest" description="Disordered" evidence="1">
    <location>
        <begin position="207"/>
        <end position="244"/>
    </location>
</feature>